<feature type="region of interest" description="Disordered" evidence="12">
    <location>
        <begin position="1951"/>
        <end position="1970"/>
    </location>
</feature>
<dbReference type="FunFam" id="3.30.2410.10:FF:000004">
    <property type="entry name" value="E3 ubiquitin-protein ligase HUWE1, variant"/>
    <property type="match status" value="1"/>
</dbReference>
<protein>
    <recommendedName>
        <fullName evidence="4">HECT-type E3 ubiquitin transferase</fullName>
        <ecNumber evidence="4">2.3.2.26</ecNumber>
    </recommendedName>
</protein>
<feature type="region of interest" description="Disordered" evidence="12">
    <location>
        <begin position="1998"/>
        <end position="2046"/>
    </location>
</feature>
<feature type="compositionally biased region" description="Acidic residues" evidence="12">
    <location>
        <begin position="1267"/>
        <end position="1290"/>
    </location>
</feature>
<feature type="region of interest" description="Disordered" evidence="12">
    <location>
        <begin position="2060"/>
        <end position="2112"/>
    </location>
</feature>
<dbReference type="SUPFAM" id="SSF56204">
    <property type="entry name" value="Hect, E3 ligase catalytic domain"/>
    <property type="match status" value="1"/>
</dbReference>
<dbReference type="Pfam" id="PF06025">
    <property type="entry name" value="DUF913"/>
    <property type="match status" value="1"/>
</dbReference>
<dbReference type="Gene3D" id="3.30.2160.10">
    <property type="entry name" value="Hect, E3 ligase catalytic domain"/>
    <property type="match status" value="1"/>
</dbReference>
<dbReference type="InterPro" id="IPR035983">
    <property type="entry name" value="Hect_E3_ubiquitin_ligase"/>
</dbReference>
<evidence type="ECO:0000259" key="13">
    <source>
        <dbReference type="PROSITE" id="PS50237"/>
    </source>
</evidence>
<dbReference type="RefSeq" id="XP_064677616.1">
    <property type="nucleotide sequence ID" value="XM_064819481.1"/>
</dbReference>
<dbReference type="InterPro" id="IPR010309">
    <property type="entry name" value="E3_Ub_ligase_DUF908"/>
</dbReference>
<keyword evidence="14" id="KW-0012">Acyltransferase</keyword>
<feature type="compositionally biased region" description="Low complexity" evidence="12">
    <location>
        <begin position="2071"/>
        <end position="2092"/>
    </location>
</feature>
<dbReference type="Pfam" id="PF06012">
    <property type="entry name" value="DUF908"/>
    <property type="match status" value="2"/>
</dbReference>
<dbReference type="InterPro" id="IPR016024">
    <property type="entry name" value="ARM-type_fold"/>
</dbReference>
<dbReference type="InterPro" id="IPR025527">
    <property type="entry name" value="HUWE1/Rev1_UBM"/>
</dbReference>
<dbReference type="InterPro" id="IPR010314">
    <property type="entry name" value="E3_Ub_ligase_DUF913"/>
</dbReference>
<dbReference type="Gene3D" id="3.30.2410.10">
    <property type="entry name" value="Hect, E3 ligase catalytic domain"/>
    <property type="match status" value="1"/>
</dbReference>
<dbReference type="SMART" id="SM00119">
    <property type="entry name" value="HECTc"/>
    <property type="match status" value="1"/>
</dbReference>
<dbReference type="CDD" id="cd00078">
    <property type="entry name" value="HECTc"/>
    <property type="match status" value="1"/>
</dbReference>
<evidence type="ECO:0000256" key="11">
    <source>
        <dbReference type="PROSITE-ProRule" id="PRU00104"/>
    </source>
</evidence>
<evidence type="ECO:0000256" key="4">
    <source>
        <dbReference type="ARBA" id="ARBA00012485"/>
    </source>
</evidence>
<keyword evidence="9" id="KW-0539">Nucleus</keyword>
<keyword evidence="15" id="KW-1185">Reference proteome</keyword>
<dbReference type="GO" id="GO:0051028">
    <property type="term" value="P:mRNA transport"/>
    <property type="evidence" value="ECO:0007669"/>
    <property type="project" value="UniProtKB-KW"/>
</dbReference>
<evidence type="ECO:0000313" key="14">
    <source>
        <dbReference type="EMBL" id="KAK4510950.1"/>
    </source>
</evidence>
<dbReference type="Gene3D" id="1.25.10.10">
    <property type="entry name" value="Leucine-rich Repeat Variant"/>
    <property type="match status" value="1"/>
</dbReference>
<keyword evidence="5" id="KW-0813">Transport</keyword>
<evidence type="ECO:0000256" key="12">
    <source>
        <dbReference type="SAM" id="MobiDB-lite"/>
    </source>
</evidence>
<dbReference type="InterPro" id="IPR050409">
    <property type="entry name" value="E3_ubiq-protein_ligase"/>
</dbReference>
<reference evidence="14 15" key="1">
    <citation type="submission" date="2022-11" db="EMBL/GenBank/DDBJ databases">
        <title>Mucor velutinosus strain NIH1002 WGS.</title>
        <authorList>
            <person name="Subramanian P."/>
            <person name="Mullikin J.C."/>
            <person name="Segre J.A."/>
            <person name="Zelazny A.M."/>
        </authorList>
    </citation>
    <scope>NUCLEOTIDE SEQUENCE [LARGE SCALE GENOMIC DNA]</scope>
    <source>
        <strain evidence="14 15">NIH1002</strain>
    </source>
</reference>
<dbReference type="InterPro" id="IPR011989">
    <property type="entry name" value="ARM-like"/>
</dbReference>
<feature type="compositionally biased region" description="Basic and acidic residues" evidence="12">
    <location>
        <begin position="2101"/>
        <end position="2112"/>
    </location>
</feature>
<keyword evidence="8" id="KW-0509">mRNA transport</keyword>
<feature type="compositionally biased region" description="Acidic residues" evidence="12">
    <location>
        <begin position="2036"/>
        <end position="2046"/>
    </location>
</feature>
<dbReference type="GeneID" id="89943761"/>
<feature type="compositionally biased region" description="Acidic residues" evidence="12">
    <location>
        <begin position="1955"/>
        <end position="1970"/>
    </location>
</feature>
<feature type="compositionally biased region" description="Acidic residues" evidence="12">
    <location>
        <begin position="2000"/>
        <end position="2015"/>
    </location>
</feature>
<comment type="similarity">
    <text evidence="10">Belongs to the UPL family. TOM1/PTR1 subfamily.</text>
</comment>
<gene>
    <name evidence="14" type="primary">TOM1_1</name>
    <name evidence="14" type="ORF">ATC70_000059</name>
</gene>
<name>A0AAN7HR14_9FUNG</name>
<dbReference type="EC" id="2.3.2.26" evidence="4"/>
<evidence type="ECO:0000256" key="1">
    <source>
        <dbReference type="ARBA" id="ARBA00000885"/>
    </source>
</evidence>
<feature type="domain" description="HECT" evidence="13">
    <location>
        <begin position="3122"/>
        <end position="3458"/>
    </location>
</feature>
<comment type="subcellular location">
    <subcellularLocation>
        <location evidence="2">Nucleus</location>
    </subcellularLocation>
</comment>
<dbReference type="SUPFAM" id="SSF48371">
    <property type="entry name" value="ARM repeat"/>
    <property type="match status" value="1"/>
</dbReference>
<keyword evidence="6 14" id="KW-0808">Transferase</keyword>
<evidence type="ECO:0000256" key="7">
    <source>
        <dbReference type="ARBA" id="ARBA00022786"/>
    </source>
</evidence>
<dbReference type="GO" id="GO:0006511">
    <property type="term" value="P:ubiquitin-dependent protein catabolic process"/>
    <property type="evidence" value="ECO:0007669"/>
    <property type="project" value="TreeGrafter"/>
</dbReference>
<dbReference type="EMBL" id="JASEJX010000031">
    <property type="protein sequence ID" value="KAK4510950.1"/>
    <property type="molecule type" value="Genomic_DNA"/>
</dbReference>
<evidence type="ECO:0000256" key="9">
    <source>
        <dbReference type="ARBA" id="ARBA00023242"/>
    </source>
</evidence>
<dbReference type="PROSITE" id="PS50237">
    <property type="entry name" value="HECT"/>
    <property type="match status" value="1"/>
</dbReference>
<dbReference type="FunFam" id="3.90.1750.10:FF:000026">
    <property type="entry name" value="E3 ubiquitin-protein ligase HACE1"/>
    <property type="match status" value="1"/>
</dbReference>
<feature type="region of interest" description="Disordered" evidence="12">
    <location>
        <begin position="1252"/>
        <end position="1315"/>
    </location>
</feature>
<dbReference type="PANTHER" id="PTHR11254:SF67">
    <property type="entry name" value="E3 UBIQUITIN-PROTEIN LIGASE HUWE1"/>
    <property type="match status" value="1"/>
</dbReference>
<dbReference type="FunFam" id="3.90.1750.10:FF:000003">
    <property type="entry name" value="E3 ubiquitin-protein ligase UPL1"/>
    <property type="match status" value="1"/>
</dbReference>
<dbReference type="Pfam" id="PF14377">
    <property type="entry name" value="UBM"/>
    <property type="match status" value="2"/>
</dbReference>
<accession>A0AAN7HR14</accession>
<feature type="compositionally biased region" description="Acidic residues" evidence="12">
    <location>
        <begin position="2143"/>
        <end position="2155"/>
    </location>
</feature>
<keyword evidence="7 11" id="KW-0833">Ubl conjugation pathway</keyword>
<feature type="compositionally biased region" description="Basic and acidic residues" evidence="12">
    <location>
        <begin position="2591"/>
        <end position="2616"/>
    </location>
</feature>
<dbReference type="GO" id="GO:0005634">
    <property type="term" value="C:nucleus"/>
    <property type="evidence" value="ECO:0007669"/>
    <property type="project" value="UniProtKB-SubCell"/>
</dbReference>
<dbReference type="Pfam" id="PF00632">
    <property type="entry name" value="HECT"/>
    <property type="match status" value="1"/>
</dbReference>
<proteinExistence type="inferred from homology"/>
<feature type="region of interest" description="Disordered" evidence="12">
    <location>
        <begin position="2590"/>
        <end position="2616"/>
    </location>
</feature>
<evidence type="ECO:0000256" key="8">
    <source>
        <dbReference type="ARBA" id="ARBA00022816"/>
    </source>
</evidence>
<dbReference type="Proteomes" id="UP001304243">
    <property type="component" value="Unassembled WGS sequence"/>
</dbReference>
<organism evidence="14 15">
    <name type="scientific">Mucor velutinosus</name>
    <dbReference type="NCBI Taxonomy" id="708070"/>
    <lineage>
        <taxon>Eukaryota</taxon>
        <taxon>Fungi</taxon>
        <taxon>Fungi incertae sedis</taxon>
        <taxon>Mucoromycota</taxon>
        <taxon>Mucoromycotina</taxon>
        <taxon>Mucoromycetes</taxon>
        <taxon>Mucorales</taxon>
        <taxon>Mucorineae</taxon>
        <taxon>Mucoraceae</taxon>
        <taxon>Mucor</taxon>
    </lineage>
</organism>
<comment type="pathway">
    <text evidence="3">Protein modification; protein ubiquitination.</text>
</comment>
<dbReference type="Gene3D" id="3.90.1750.10">
    <property type="entry name" value="Hect, E3 ligase catalytic domains"/>
    <property type="match status" value="1"/>
</dbReference>
<dbReference type="GO" id="GO:0061630">
    <property type="term" value="F:ubiquitin protein ligase activity"/>
    <property type="evidence" value="ECO:0007669"/>
    <property type="project" value="UniProtKB-EC"/>
</dbReference>
<evidence type="ECO:0000256" key="3">
    <source>
        <dbReference type="ARBA" id="ARBA00004906"/>
    </source>
</evidence>
<feature type="region of interest" description="Disordered" evidence="12">
    <location>
        <begin position="2127"/>
        <end position="2155"/>
    </location>
</feature>
<dbReference type="GO" id="GO:0005737">
    <property type="term" value="C:cytoplasm"/>
    <property type="evidence" value="ECO:0007669"/>
    <property type="project" value="TreeGrafter"/>
</dbReference>
<comment type="catalytic activity">
    <reaction evidence="1">
        <text>S-ubiquitinyl-[E2 ubiquitin-conjugating enzyme]-L-cysteine + [acceptor protein]-L-lysine = [E2 ubiquitin-conjugating enzyme]-L-cysteine + N(6)-ubiquitinyl-[acceptor protein]-L-lysine.</text>
        <dbReference type="EC" id="2.3.2.26"/>
    </reaction>
</comment>
<dbReference type="PANTHER" id="PTHR11254">
    <property type="entry name" value="HECT DOMAIN UBIQUITIN-PROTEIN LIGASE"/>
    <property type="match status" value="1"/>
</dbReference>
<evidence type="ECO:0000256" key="2">
    <source>
        <dbReference type="ARBA" id="ARBA00004123"/>
    </source>
</evidence>
<dbReference type="InterPro" id="IPR000569">
    <property type="entry name" value="HECT_dom"/>
</dbReference>
<comment type="caution">
    <text evidence="14">The sequence shown here is derived from an EMBL/GenBank/DDBJ whole genome shotgun (WGS) entry which is preliminary data.</text>
</comment>
<feature type="active site" description="Glycyl thioester intermediate" evidence="11">
    <location>
        <position position="3425"/>
    </location>
</feature>
<evidence type="ECO:0000256" key="5">
    <source>
        <dbReference type="ARBA" id="ARBA00022448"/>
    </source>
</evidence>
<evidence type="ECO:0000256" key="6">
    <source>
        <dbReference type="ARBA" id="ARBA00022679"/>
    </source>
</evidence>
<dbReference type="FunFam" id="3.30.2160.10:FF:000001">
    <property type="entry name" value="E3 ubiquitin-protein ligase NEDD4-like"/>
    <property type="match status" value="1"/>
</dbReference>
<evidence type="ECO:0000313" key="15">
    <source>
        <dbReference type="Proteomes" id="UP001304243"/>
    </source>
</evidence>
<evidence type="ECO:0000256" key="10">
    <source>
        <dbReference type="ARBA" id="ARBA00034494"/>
    </source>
</evidence>
<sequence>MKITRVSIRKPAPLPEALATAVKHLVQDDENDIKTWALPAWTFPRGDLFQFVAVLNRFDALLETTCQAYDLKENHIQKTPFTDDTKQMLLAILQFSKILFENCTNRNIYNSYEHLNNLLNTTDIDILEAVLRLMLRPAQRVNNPKAVQSSFLAHQDKVTELARGGSIADLSSTDTVMGNNRICMSFFRTSRGVEQQDEEEGLHAINVSVVPNQYTDRELFWKLVEEHQVPQESHFELLNRVRIANHMADMAVRQQLLIIRFISIVIMAHTMSETVAQNRVFIYEPHLVPQIAQLVSYDNSVPVDIQTYALYALDGIARHRTKVTEVLAAFNASANHGVLLHILRQLCQSTSPFTVDFLDALFTLLTFLLQTSAGGTMLMSAGIMSTLIQVLDHPSNTNPIYRKALIKVIGLLDTIMSNINTSFSSFCSANGLDVLLKVIQTQVDECIESNQQPPNYDALTLTKNALRFLIRMMESSDTADGLRNLIESSIPHTIMKVMEHHRIFGPSVFALVINVATTFIHNEPTSLSVLQELKLPQTFLKTFKTYDQPNFEVLMASVHSFGAICLNSAGLDMFDQASPLPHFFSLMTAPSFVTNASDVGNTIALGTTMDELIRHHPKLKLEVFKCTNQLLQQVNEIGRSEKGKPLDNCHELVYQRRTDEPPLERAECLLLGFVDLVARFLEGFLRNVDNVKEFVKYGGPELLLSYYSLPMLPYDFSVSNAFDSLGFVFRVIADVSPNALAKLIAAKVFESSRFIFNELPNDRSLVYDYIEANGKDDVSQKAGNGLFKKFSVLFGYIGLLSTIFSSAILTSNKFAGRLVEWCIEKSPQDKNVIQMLGDIHRCMVWQNILLRDAVPKSWYSTAQGASSEQQADLKDPRVINIRRFKLLLSEVPPALMPVLQGIIKVSTNRRIPTAAGSSLSFPERAKLVAAEVADLFNTSLRYMFDADSKMPDCKYDYYSSMFSMISMLLLDDRSRTALETPIAVAFEKAGVIDFLLNDMLPRFWEAAEHKIKANEQDDALAQRINTCIELLLAILHHLGSSKLFFHSPHTNILIQVSPEDAYTTSPELLDPYLWVASMQLKLTGLYTYLSSPLLCKFSRHVLHSLLRCVTQNMKQEGETRCRARRTGGIKKSEVDVSTIEHYDTNRRALIDMGFEPDRVEDALRTMRYGICALDNLFSRRLVQHTVEAGPPQLDILPQLQSSNPLTSTEFDAGVRILVNMWYDPALATEALRENNNLAQAAMVLARYRPSALRTPPSANQAAAQDVVVEDDNDDEYEDIASEDEEGEADESMYTTEEEHNDDNDDIYVPSQDGGSARPNHLMVQVKTDADFQHEQILKELQHNRKEMRAHIPQILSRLVDERSDLDFEVRGLMAMLCCGDPHHWDVNTKETVRLFFGGDGTTTSSQNALTTFTSSLNKIRIFALMLREPSMQDVMALLITTMSDYMSWFEFLDMIVAHPEFPDPKWLTTLFLILEAALAQSDEPKDTAAQQQDDAGREPAIVTPENRTTLMKYCIDLLKMDSLTEDNLVSVLRIIVRLTKHHSAALQFVELGGLTPLFKRPSSEFKALKIQQTYIIMILRHIMESEQVLTATMREWLVTFFANNSRSDSLDIDAFLRNHSNLVLRDPEVFVQVSTQLCRLGNTPKSIRYVGLKEEEEKQGQATPTESTVDTSSLVIHFLLNQLVQTQASNTESNIKLAYTGFLLQCIFELVSSYPSCKSDIVNFEAATSSTDMSAKDTRIRQSILFKLTNTLLPYNAINTFTDQDRKKQGVSMWVASLLVGMCYDTTQIQKKDIEAHREVLASVRHHVLDVVVQSLHDTLQSNATASIKYNRYFALTELCHRILNARPTGINVDVSAKEEDAVKQVSKLMLEKNFVPILISVISDVDVNYPQAKSILNSILRPLEQLTKSAIRIHRESPPTPAPRPGSPPVLDTIQREIDHANQVIHAVHQQNDGDAEDEEDDDDQDMYIPMDTDEEDAEAGEVNDLYRNSSLAMFDGTALEEESSEEEESDDDISMASSGEEIIEDTSDSSGLEIDLDSDASSMEENDQDIVFRRHRFHHADTDEEDSSDTASSVTDSESESDANSFSSNEYDSSNESLNSDRSDSIHSNDSRDLAWQLTEEGRLNGHARRRRRDSSLLSVDENDDDDMDIDPADYELDTDGLTAEELEDVERNLDLFNSMAREGGDATHIINPTVRGSLNTTTGDGNGAGRPFDNVILHPLLRGTSNTTDAPADPSSLSAETAILCGANSNHLQAYEDIIGGSAVRILENLFSQQRQRNNHDEPTQPGAVTSINTEANATNDAESQESKETLDLLKEFQPSHTTDRWTQEAHMVYIPAVASAKASQLTNCIIAELKDLQKDEPKAEQDQRTVEQPQEIQNIFLNATSSDDDSEIEVQIEVEEDQDLDQEEEDQIAADDQQDRVIVMIHGEEVDITGTGIDAEFLEALPDDLRAEVISQQMAERRPYIESMDQDEISPEFLAALPPDIRNEVLRQESIDRSRRQARDFLDTQDMDQLVESNQTNDGTSNNTPNIAVNTTELEGVQMHPNLGLASRVNFPITQPVAGAAGAASGGPTPSRDDANATWRIGRASDGDQHVNRSSMRDSAKPASHPKDAIRIVDKSQLATLARLVFVPQSISKALLNRLLLSLCENSKTRSDLLSLLICILQDGSTDLAAVDRSFMNLSLHKSNSNKPPESEQKPVHVVSAPAENVPNLIAQRCLEILYYVVTLNDRSLAYFLTEHDSLSYLKRRHSTGGGSSRKSKTASKTLINNANAVKYPILVLIGLLDRPVFIENVTLMEQLMNLLEVMCRPIPNLVSNYNRKVKSDTAHRRAPPQPPLIPFEYIQKIVDVLSIGECSSHTFRSTVNVLSRLSPLDGAMDTIINGLTSIANACGKQIIVDLQQLYLILNQLKAGAELEGSALAQFSAATSHQARLLRVLKAMDYLYTRNNKRTVSSDHAEQNEKAVLKIYDKLDFLPLWTKLGACLGLIQEREDLLNVASVLLPLVESFMAVSKYVNHKGYTAKSSTETANPVEGFFLSFTEEHKKILNIMVRNNPSLMSGSFSLLIHNPKILEFDNKRNYFVQQLHKRSNRREQYPSLRLSLDRANVFEDTYRKLQGLTGDEIKYGKLNVHFHGEEGVDAGGVAREWFSVLARQMFDPNYALFITSAADKLTYQPNRASGVNSEHLSYFKCVGRIIGKAIHDGRLLDAYFTRSFYKLMLGRSVDYRDVEAVDPAYYKSLVWMLENDITDIIDLTFSVETDDFGTNKIIDLKPDGRNIPVTEENKHEYVTLVTEQKLVLAIKDQVNAFLEGFHDIIPASLIQIFNEQELELLISGLPDIDIDEWKANTVYEGYTLSSPQIQWFWRAVRSFDQEERAKLLQFSTGTSKVPLEGFAELQGSNGVQKFQIHKEFGDVNRLPSAHTCFNQIDLPQYLTYEDLRANLFKAISECSTGFAFQ</sequence>
<dbReference type="GO" id="GO:0000209">
    <property type="term" value="P:protein polyubiquitination"/>
    <property type="evidence" value="ECO:0007669"/>
    <property type="project" value="TreeGrafter"/>
</dbReference>